<proteinExistence type="predicted"/>
<evidence type="ECO:0000313" key="2">
    <source>
        <dbReference type="EMBL" id="EOB08172.1"/>
    </source>
</evidence>
<dbReference type="Proteomes" id="UP000296049">
    <property type="component" value="Unassembled WGS sequence"/>
</dbReference>
<evidence type="ECO:0000256" key="1">
    <source>
        <dbReference type="SAM" id="MobiDB-lite"/>
    </source>
</evidence>
<protein>
    <submittedName>
        <fullName evidence="2">Uncharacterized protein</fullName>
    </submittedName>
</protein>
<feature type="region of interest" description="Disordered" evidence="1">
    <location>
        <begin position="1017"/>
        <end position="1088"/>
    </location>
</feature>
<feature type="compositionally biased region" description="Polar residues" evidence="1">
    <location>
        <begin position="1054"/>
        <end position="1067"/>
    </location>
</feature>
<keyword evidence="3" id="KW-1185">Reference proteome</keyword>
<dbReference type="AlphaFoldDB" id="R0KDT2"/>
<dbReference type="EMBL" id="KB742466">
    <property type="protein sequence ID" value="EOB08172.1"/>
    <property type="molecule type" value="Genomic_DNA"/>
</dbReference>
<name>R0KDT2_ANAPL</name>
<evidence type="ECO:0000313" key="3">
    <source>
        <dbReference type="Proteomes" id="UP000296049"/>
    </source>
</evidence>
<feature type="region of interest" description="Disordered" evidence="1">
    <location>
        <begin position="30"/>
        <end position="67"/>
    </location>
</feature>
<sequence length="1186" mass="129879">MWARIRYKKEDTQTSSTQFYLCAKRKSGAGFKQNDLQRKKRKTKPSSKAAEEHFQSHTMTPWQGDAHDKKSARIFTRRVWDPTDTAATQVKTTSVSRGVTGAAGMTSSLYPRINKKQKTTAKQAGYGTSGSSHLLLCLRSLLLLPLQPAGDSWSHLTALQTTKQMGFQPGHPCFEPVMFSGRALAFILVKANRKCSDRPSSVGCSDTLKGSIQQAASSGQLKEQDCWQHLQEVPAVVVTGRLGDAHAAVGWQGAQIISCPREKAESKAWDTRGLVLEPGCRRIKEYWAEAAWKGDVSKRAITQPSCTAEFTCSYTPLQAALSRMQPACRGQQSPVHASGRHSGLSMKSAPYKNPRLQRGLAFHPTNPITCFKFRMACQVPADRVMSPKSVCTDFAKNKPKHSSLQQHEAEKGWPQCLVTQGRKAWHVAAMDNTLASGEYPNSKGDSPNPEASLLQLLACVPWGGGCRLKTDACCTVQRRCLSRGPAIHIRNTEGAATGSSNTSGIRGMFGRMATEATGTRAWSSSATSMQHVCPKCAIKVMLPFRQSSHHGFRGNSHRTPQLHQKCLGNTLKIPLINEAMNLLDTEITFASSSHALPPNWRFHHVPRSVSEAHVACAKTLKQSSPSKAVSKHAIAARWDKSAKLRSEIKQPKNLYASYKDSLRRLGLIGSSSVRTCYGFEGFVSALTQYAEGSDDCSKSAGSTGKQRLSSSTVFPLCNPDLDYELILREGWVSRSAARLSLQRKAHETPRARLGCSRQPNEELCNAGSKCLAYPGCLQTSNRGKKKTKKTHPICFSLHGIKVSFYFKAFHYVGSRWRELDKSITETGQLCDLSLVTAAWRCHLIAPEDMAMSGIWLKTQGKVQKPSSTRETKGNKRKAGIKAAAASASHRAEEKLPQKGAGEDHLQFQELQGLPFDEACHYTVTWKKSVELLQNNIKKNPHCCEMHASHSSECTEMKTKKQFSTSLAVGTISNPALEYGCGLGPSPADTKNKKGNKATLESGLHAWCHLHWNQEHGQQHLTSRKLQHGSKGSGAQRGRRAKHTLLTDFGPVWSPQGSAERSTPSNPKGKQRAAWERHDQDTAWSSGATRGLQLPEKKCTIWGNQNVTKVTAQPMSGEQHPRVLLSGVNLHFLTWPRGQQGARGPGSSAAAFSLQHGSAQNCSSWSALAAQDQLVDLAAAFSSPAIA</sequence>
<gene>
    <name evidence="2" type="ORF">Anapl_11334</name>
</gene>
<accession>R0KDT2</accession>
<organism evidence="2 3">
    <name type="scientific">Anas platyrhynchos</name>
    <name type="common">Mallard</name>
    <name type="synonym">Anas boschas</name>
    <dbReference type="NCBI Taxonomy" id="8839"/>
    <lineage>
        <taxon>Eukaryota</taxon>
        <taxon>Metazoa</taxon>
        <taxon>Chordata</taxon>
        <taxon>Craniata</taxon>
        <taxon>Vertebrata</taxon>
        <taxon>Euteleostomi</taxon>
        <taxon>Archelosauria</taxon>
        <taxon>Archosauria</taxon>
        <taxon>Dinosauria</taxon>
        <taxon>Saurischia</taxon>
        <taxon>Theropoda</taxon>
        <taxon>Coelurosauria</taxon>
        <taxon>Aves</taxon>
        <taxon>Neognathae</taxon>
        <taxon>Galloanserae</taxon>
        <taxon>Anseriformes</taxon>
        <taxon>Anatidae</taxon>
        <taxon>Anatinae</taxon>
        <taxon>Anas</taxon>
    </lineage>
</organism>
<reference evidence="3" key="1">
    <citation type="journal article" date="2013" name="Nat. Genet.">
        <title>The duck genome and transcriptome provide insight into an avian influenza virus reservoir species.</title>
        <authorList>
            <person name="Huang Y."/>
            <person name="Li Y."/>
            <person name="Burt D.W."/>
            <person name="Chen H."/>
            <person name="Zhang Y."/>
            <person name="Qian W."/>
            <person name="Kim H."/>
            <person name="Gan S."/>
            <person name="Zhao Y."/>
            <person name="Li J."/>
            <person name="Yi K."/>
            <person name="Feng H."/>
            <person name="Zhu P."/>
            <person name="Li B."/>
            <person name="Liu Q."/>
            <person name="Fairley S."/>
            <person name="Magor K.E."/>
            <person name="Du Z."/>
            <person name="Hu X."/>
            <person name="Goodman L."/>
            <person name="Tafer H."/>
            <person name="Vignal A."/>
            <person name="Lee T."/>
            <person name="Kim K.W."/>
            <person name="Sheng Z."/>
            <person name="An Y."/>
            <person name="Searle S."/>
            <person name="Herrero J."/>
            <person name="Groenen M.A."/>
            <person name="Crooijmans R.P."/>
            <person name="Faraut T."/>
            <person name="Cai Q."/>
            <person name="Webster R.G."/>
            <person name="Aldridge J.R."/>
            <person name="Warren W.C."/>
            <person name="Bartschat S."/>
            <person name="Kehr S."/>
            <person name="Marz M."/>
            <person name="Stadler P.F."/>
            <person name="Smith J."/>
            <person name="Kraus R.H."/>
            <person name="Zhao Y."/>
            <person name="Ren L."/>
            <person name="Fei J."/>
            <person name="Morisson M."/>
            <person name="Kaiser P."/>
            <person name="Griffin D.K."/>
            <person name="Rao M."/>
            <person name="Pitel F."/>
            <person name="Wang J."/>
            <person name="Li N."/>
        </authorList>
    </citation>
    <scope>NUCLEOTIDE SEQUENCE [LARGE SCALE GENOMIC DNA]</scope>
</reference>